<accession>A0A0F8XVU6</accession>
<protein>
    <recommendedName>
        <fullName evidence="1">Beta-lactamase-related domain-containing protein</fullName>
    </recommendedName>
</protein>
<feature type="non-terminal residue" evidence="2">
    <location>
        <position position="1"/>
    </location>
</feature>
<dbReference type="InterPro" id="IPR001466">
    <property type="entry name" value="Beta-lactam-related"/>
</dbReference>
<proteinExistence type="predicted"/>
<dbReference type="AlphaFoldDB" id="A0A0F8XVU6"/>
<reference evidence="2" key="1">
    <citation type="journal article" date="2015" name="Nature">
        <title>Complex archaea that bridge the gap between prokaryotes and eukaryotes.</title>
        <authorList>
            <person name="Spang A."/>
            <person name="Saw J.H."/>
            <person name="Jorgensen S.L."/>
            <person name="Zaremba-Niedzwiedzka K."/>
            <person name="Martijn J."/>
            <person name="Lind A.E."/>
            <person name="van Eijk R."/>
            <person name="Schleper C."/>
            <person name="Guy L."/>
            <person name="Ettema T.J."/>
        </authorList>
    </citation>
    <scope>NUCLEOTIDE SEQUENCE</scope>
</reference>
<gene>
    <name evidence="2" type="ORF">LCGC14_2895850</name>
</gene>
<dbReference type="Gene3D" id="3.40.710.10">
    <property type="entry name" value="DD-peptidase/beta-lactamase superfamily"/>
    <property type="match status" value="1"/>
</dbReference>
<dbReference type="InterPro" id="IPR012338">
    <property type="entry name" value="Beta-lactam/transpept-like"/>
</dbReference>
<name>A0A0F8XVU6_9ZZZZ</name>
<dbReference type="SUPFAM" id="SSF56601">
    <property type="entry name" value="beta-lactamase/transpeptidase-like"/>
    <property type="match status" value="1"/>
</dbReference>
<organism evidence="2">
    <name type="scientific">marine sediment metagenome</name>
    <dbReference type="NCBI Taxonomy" id="412755"/>
    <lineage>
        <taxon>unclassified sequences</taxon>
        <taxon>metagenomes</taxon>
        <taxon>ecological metagenomes</taxon>
    </lineage>
</organism>
<evidence type="ECO:0000313" key="2">
    <source>
        <dbReference type="EMBL" id="KKK73237.1"/>
    </source>
</evidence>
<dbReference type="EMBL" id="LAZR01056877">
    <property type="protein sequence ID" value="KKK73237.1"/>
    <property type="molecule type" value="Genomic_DNA"/>
</dbReference>
<evidence type="ECO:0000259" key="1">
    <source>
        <dbReference type="Pfam" id="PF00144"/>
    </source>
</evidence>
<dbReference type="Pfam" id="PF00144">
    <property type="entry name" value="Beta-lactamase"/>
    <property type="match status" value="1"/>
</dbReference>
<comment type="caution">
    <text evidence="2">The sequence shown here is derived from an EMBL/GenBank/DDBJ whole genome shotgun (WGS) entry which is preliminary data.</text>
</comment>
<feature type="domain" description="Beta-lactamase-related" evidence="1">
    <location>
        <begin position="8"/>
        <end position="62"/>
    </location>
</feature>
<sequence length="293" mass="31658">DMQRLHPRAGRSRSGIGLGFMVHDVDGRRQISHGGGAPGWAALIAAYPEEKVGVVILTNMDGAFYTLPVIASTALGFLVGDFRQHDIPALKREPPPAEWRRVVGRYPLRGTDVSLTIEDGLLILEVGGTKSYLEYMEDGLFRAHNGFFDGCEVAFEYGADGKATRFYGGIDPFWFERQGDVVPTAELAVDEEADLVGRWRGTCVSPLGPMPLTLAIADVATATVTSLSVQAAAVEEFSAERGRVSGQFDMTVPGVGDFRIFLRLGAVGGKLRGEAYARGDIGEYPMTTELTRA</sequence>